<gene>
    <name evidence="3" type="ORF">F5890DRAFT_861759</name>
</gene>
<evidence type="ECO:0000313" key="4">
    <source>
        <dbReference type="Proteomes" id="UP001163850"/>
    </source>
</evidence>
<name>A0AA38Q4W0_9AGAR</name>
<evidence type="ECO:0000313" key="3">
    <source>
        <dbReference type="EMBL" id="KAJ3987152.1"/>
    </source>
</evidence>
<keyword evidence="2" id="KW-0732">Signal</keyword>
<feature type="chain" id="PRO_5041264421" evidence="2">
    <location>
        <begin position="26"/>
        <end position="159"/>
    </location>
</feature>
<protein>
    <submittedName>
        <fullName evidence="3">Uncharacterized protein</fullName>
    </submittedName>
</protein>
<dbReference type="EMBL" id="MU801928">
    <property type="protein sequence ID" value="KAJ3987152.1"/>
    <property type="molecule type" value="Genomic_DNA"/>
</dbReference>
<sequence length="159" mass="17624">MMLVHGPILAILSLLLGLLSTPANAAPLIRSIDPIVPRALHSHLQLRSQGSENLPPPSLHADGHSKGGTGATPMTFYDVWCSKTKPEPPARDPIVPSSIQHETYKRIMQLEHSEGPLGLVFLEPYLKSESKFWYQESDQKKSQSHQVDFVTPTERVTQV</sequence>
<feature type="region of interest" description="Disordered" evidence="1">
    <location>
        <begin position="48"/>
        <end position="70"/>
    </location>
</feature>
<accession>A0AA38Q4W0</accession>
<feature type="signal peptide" evidence="2">
    <location>
        <begin position="1"/>
        <end position="25"/>
    </location>
</feature>
<comment type="caution">
    <text evidence="3">The sequence shown here is derived from an EMBL/GenBank/DDBJ whole genome shotgun (WGS) entry which is preliminary data.</text>
</comment>
<evidence type="ECO:0000256" key="1">
    <source>
        <dbReference type="SAM" id="MobiDB-lite"/>
    </source>
</evidence>
<dbReference type="Proteomes" id="UP001163850">
    <property type="component" value="Unassembled WGS sequence"/>
</dbReference>
<reference evidence="3" key="1">
    <citation type="submission" date="2022-08" db="EMBL/GenBank/DDBJ databases">
        <authorList>
            <consortium name="DOE Joint Genome Institute"/>
            <person name="Min B."/>
            <person name="Riley R."/>
            <person name="Sierra-Patev S."/>
            <person name="Naranjo-Ortiz M."/>
            <person name="Looney B."/>
            <person name="Konkel Z."/>
            <person name="Slot J.C."/>
            <person name="Sakamoto Y."/>
            <person name="Steenwyk J.L."/>
            <person name="Rokas A."/>
            <person name="Carro J."/>
            <person name="Camarero S."/>
            <person name="Ferreira P."/>
            <person name="Molpeceres G."/>
            <person name="Ruiz-Duenas F.J."/>
            <person name="Serrano A."/>
            <person name="Henrissat B."/>
            <person name="Drula E."/>
            <person name="Hughes K.W."/>
            <person name="Mata J.L."/>
            <person name="Ishikawa N.K."/>
            <person name="Vargas-Isla R."/>
            <person name="Ushijima S."/>
            <person name="Smith C.A."/>
            <person name="Ahrendt S."/>
            <person name="Andreopoulos W."/>
            <person name="He G."/>
            <person name="Labutti K."/>
            <person name="Lipzen A."/>
            <person name="Ng V."/>
            <person name="Sandor L."/>
            <person name="Barry K."/>
            <person name="Martinez A.T."/>
            <person name="Xiao Y."/>
            <person name="Gibbons J.G."/>
            <person name="Terashima K."/>
            <person name="Hibbett D.S."/>
            <person name="Grigoriev I.V."/>
        </authorList>
    </citation>
    <scope>NUCLEOTIDE SEQUENCE</scope>
    <source>
        <strain evidence="3">TFB7829</strain>
    </source>
</reference>
<dbReference type="AlphaFoldDB" id="A0AA38Q4W0"/>
<evidence type="ECO:0000256" key="2">
    <source>
        <dbReference type="SAM" id="SignalP"/>
    </source>
</evidence>
<proteinExistence type="predicted"/>
<organism evidence="3 4">
    <name type="scientific">Lentinula detonsa</name>
    <dbReference type="NCBI Taxonomy" id="2804962"/>
    <lineage>
        <taxon>Eukaryota</taxon>
        <taxon>Fungi</taxon>
        <taxon>Dikarya</taxon>
        <taxon>Basidiomycota</taxon>
        <taxon>Agaricomycotina</taxon>
        <taxon>Agaricomycetes</taxon>
        <taxon>Agaricomycetidae</taxon>
        <taxon>Agaricales</taxon>
        <taxon>Marasmiineae</taxon>
        <taxon>Omphalotaceae</taxon>
        <taxon>Lentinula</taxon>
    </lineage>
</organism>